<proteinExistence type="predicted"/>
<gene>
    <name evidence="2" type="ORF">HZS81_05950</name>
</gene>
<keyword evidence="2" id="KW-0808">Transferase</keyword>
<accession>A0A7Z0RU83</accession>
<protein>
    <submittedName>
        <fullName evidence="2">Nucleotidyltransferase domain-containing protein</fullName>
    </submittedName>
</protein>
<feature type="domain" description="Polymerase nucleotidyl transferase" evidence="1">
    <location>
        <begin position="15"/>
        <end position="90"/>
    </location>
</feature>
<dbReference type="RefSeq" id="WP_179929638.1">
    <property type="nucleotide sequence ID" value="NZ_JACCDF010000003.1"/>
</dbReference>
<dbReference type="InterPro" id="IPR002934">
    <property type="entry name" value="Polymerase_NTP_transf_dom"/>
</dbReference>
<dbReference type="SUPFAM" id="SSF81301">
    <property type="entry name" value="Nucleotidyltransferase"/>
    <property type="match status" value="1"/>
</dbReference>
<dbReference type="CDD" id="cd05403">
    <property type="entry name" value="NT_KNTase_like"/>
    <property type="match status" value="1"/>
</dbReference>
<evidence type="ECO:0000259" key="1">
    <source>
        <dbReference type="Pfam" id="PF01909"/>
    </source>
</evidence>
<evidence type="ECO:0000313" key="2">
    <source>
        <dbReference type="EMBL" id="NYS60307.1"/>
    </source>
</evidence>
<dbReference type="EMBL" id="JACCDF010000003">
    <property type="protein sequence ID" value="NYS60307.1"/>
    <property type="molecule type" value="Genomic_DNA"/>
</dbReference>
<comment type="caution">
    <text evidence="2">The sequence shown here is derived from an EMBL/GenBank/DDBJ whole genome shotgun (WGS) entry which is preliminary data.</text>
</comment>
<evidence type="ECO:0000313" key="3">
    <source>
        <dbReference type="Proteomes" id="UP000586119"/>
    </source>
</evidence>
<dbReference type="InterPro" id="IPR043519">
    <property type="entry name" value="NT_sf"/>
</dbReference>
<dbReference type="Gene3D" id="3.30.460.10">
    <property type="entry name" value="Beta Polymerase, domain 2"/>
    <property type="match status" value="1"/>
</dbReference>
<dbReference type="Pfam" id="PF01909">
    <property type="entry name" value="NTP_transf_2"/>
    <property type="match status" value="1"/>
</dbReference>
<dbReference type="GO" id="GO:0016779">
    <property type="term" value="F:nucleotidyltransferase activity"/>
    <property type="evidence" value="ECO:0007669"/>
    <property type="project" value="InterPro"/>
</dbReference>
<dbReference type="AlphaFoldDB" id="A0A7Z0RU83"/>
<dbReference type="Proteomes" id="UP000586119">
    <property type="component" value="Unassembled WGS sequence"/>
</dbReference>
<keyword evidence="3" id="KW-1185">Reference proteome</keyword>
<name>A0A7Z0RU83_9GAMM</name>
<organism evidence="2 3">
    <name type="scientific">Vreelandella salicampi</name>
    <dbReference type="NCBI Taxonomy" id="1449798"/>
    <lineage>
        <taxon>Bacteria</taxon>
        <taxon>Pseudomonadati</taxon>
        <taxon>Pseudomonadota</taxon>
        <taxon>Gammaproteobacteria</taxon>
        <taxon>Oceanospirillales</taxon>
        <taxon>Halomonadaceae</taxon>
        <taxon>Vreelandella</taxon>
    </lineage>
</organism>
<reference evidence="2 3" key="1">
    <citation type="journal article" date="2015" name="Int. J. Syst. Evol. Microbiol.">
        <title>Halomonas salicampi sp. nov., a halotolerant and alkalitolerant bacterium isolated from a saltern soil.</title>
        <authorList>
            <person name="Lee J.C."/>
            <person name="Kim Y.S."/>
            <person name="Yun B.S."/>
            <person name="Whang K.S."/>
        </authorList>
    </citation>
    <scope>NUCLEOTIDE SEQUENCE [LARGE SCALE GENOMIC DNA]</scope>
    <source>
        <strain evidence="2 3">BH103</strain>
    </source>
</reference>
<sequence>MRLSQTYQQRIKALTQEIFGPEAHIKVFGSRVNDEAKGGDLDLLVITPLPVGRPAVMASRLAVKVSRLLEGRKVDVLIDSPSLERKPIHETANQQGVSL</sequence>